<dbReference type="EMBL" id="LS974202">
    <property type="protein sequence ID" value="SSC12956.1"/>
    <property type="molecule type" value="Genomic_DNA"/>
</dbReference>
<dbReference type="Pfam" id="PF01327">
    <property type="entry name" value="Pep_deformylase"/>
    <property type="match status" value="1"/>
</dbReference>
<dbReference type="GO" id="GO:0042586">
    <property type="term" value="F:peptide deformylase activity"/>
    <property type="evidence" value="ECO:0007669"/>
    <property type="project" value="UniProtKB-EC"/>
</dbReference>
<dbReference type="SUPFAM" id="SSF56420">
    <property type="entry name" value="Peptide deformylase"/>
    <property type="match status" value="1"/>
</dbReference>
<keyword evidence="3" id="KW-1185">Reference proteome</keyword>
<proteinExistence type="inferred from homology"/>
<reference evidence="2 3" key="1">
    <citation type="submission" date="2017-01" db="EMBL/GenBank/DDBJ databases">
        <authorList>
            <person name="Erauso G."/>
        </authorList>
    </citation>
    <scope>NUCLEOTIDE SEQUENCE [LARGE SCALE GENOMIC DNA]</scope>
    <source>
        <strain evidence="2">MESINF1</strain>
    </source>
</reference>
<keyword evidence="2" id="KW-0378">Hydrolase</keyword>
<protein>
    <submittedName>
        <fullName evidence="2">Peptide deformylase</fullName>
        <ecNumber evidence="2">3.5.1.88</ecNumber>
    </submittedName>
</protein>
<sequence length="107" mass="12656">MNPQIVSVSGFKFTMWDDCMSFPDLLVRLERDSSIDLKYRDEIGIEHEWLNLGHAESELLQHEIDHLDGILAIDHAIDASSIIYRREYEKNREYFDRLVDYNIKPTV</sequence>
<evidence type="ECO:0000313" key="3">
    <source>
        <dbReference type="Proteomes" id="UP000250796"/>
    </source>
</evidence>
<organism evidence="2 3">
    <name type="scientific">Mesotoga infera</name>
    <dbReference type="NCBI Taxonomy" id="1236046"/>
    <lineage>
        <taxon>Bacteria</taxon>
        <taxon>Thermotogati</taxon>
        <taxon>Thermotogota</taxon>
        <taxon>Thermotogae</taxon>
        <taxon>Kosmotogales</taxon>
        <taxon>Kosmotogaceae</taxon>
        <taxon>Mesotoga</taxon>
    </lineage>
</organism>
<evidence type="ECO:0000256" key="1">
    <source>
        <dbReference type="ARBA" id="ARBA00010759"/>
    </source>
</evidence>
<dbReference type="InterPro" id="IPR023635">
    <property type="entry name" value="Peptide_deformylase"/>
</dbReference>
<name>A0A7Z7LF46_9BACT</name>
<dbReference type="PRINTS" id="PR01576">
    <property type="entry name" value="PDEFORMYLASE"/>
</dbReference>
<gene>
    <name evidence="2" type="ORF">MESINF_1512</name>
</gene>
<dbReference type="Proteomes" id="UP000250796">
    <property type="component" value="Chromosome MESINF"/>
</dbReference>
<evidence type="ECO:0000313" key="2">
    <source>
        <dbReference type="EMBL" id="SSC12956.1"/>
    </source>
</evidence>
<dbReference type="AlphaFoldDB" id="A0A7Z7LF46"/>
<dbReference type="InterPro" id="IPR036821">
    <property type="entry name" value="Peptide_deformylase_sf"/>
</dbReference>
<dbReference type="KEGG" id="minf:MESINF_1512"/>
<comment type="similarity">
    <text evidence="1">Belongs to the polypeptide deformylase family.</text>
</comment>
<dbReference type="EC" id="3.5.1.88" evidence="2"/>
<accession>A0A7Z7LF46</accession>
<dbReference type="Gene3D" id="3.90.45.10">
    <property type="entry name" value="Peptide deformylase"/>
    <property type="match status" value="1"/>
</dbReference>
<dbReference type="PANTHER" id="PTHR10458">
    <property type="entry name" value="PEPTIDE DEFORMYLASE"/>
    <property type="match status" value="1"/>
</dbReference>
<dbReference type="PANTHER" id="PTHR10458:SF22">
    <property type="entry name" value="PEPTIDE DEFORMYLASE"/>
    <property type="match status" value="1"/>
</dbReference>